<dbReference type="Proteomes" id="UP000826212">
    <property type="component" value="Chromosome"/>
</dbReference>
<evidence type="ECO:0000313" key="1">
    <source>
        <dbReference type="EMBL" id="QZE15428.1"/>
    </source>
</evidence>
<gene>
    <name evidence="1" type="ORF">K4L44_06240</name>
</gene>
<keyword evidence="2" id="KW-1185">Reference proteome</keyword>
<accession>A0AC61NIR8</accession>
<name>A0AC61NIR8_9BACT</name>
<protein>
    <submittedName>
        <fullName evidence="1">Trimeric intracellular cation channel family protein</fullName>
    </submittedName>
</protein>
<reference evidence="1" key="1">
    <citation type="submission" date="2021-08" db="EMBL/GenBank/DDBJ databases">
        <title>Novel anaerobic bacterium isolated from sea squirt in East Sea, Republic of Korea.</title>
        <authorList>
            <person name="Nguyen T.H."/>
            <person name="Li Z."/>
            <person name="Lee Y.-J."/>
            <person name="Ko J."/>
            <person name="Kim S.-G."/>
        </authorList>
    </citation>
    <scope>NUCLEOTIDE SEQUENCE</scope>
    <source>
        <strain evidence="1">KCTC 25031</strain>
    </source>
</reference>
<organism evidence="1 2">
    <name type="scientific">Halosquirtibacter laminarini</name>
    <dbReference type="NCBI Taxonomy" id="3374600"/>
    <lineage>
        <taxon>Bacteria</taxon>
        <taxon>Pseudomonadati</taxon>
        <taxon>Bacteroidota</taxon>
        <taxon>Bacteroidia</taxon>
        <taxon>Marinilabiliales</taxon>
        <taxon>Prolixibacteraceae</taxon>
        <taxon>Halosquirtibacter</taxon>
    </lineage>
</organism>
<dbReference type="EMBL" id="CP081303">
    <property type="protein sequence ID" value="QZE15428.1"/>
    <property type="molecule type" value="Genomic_DNA"/>
</dbReference>
<proteinExistence type="predicted"/>
<evidence type="ECO:0000313" key="2">
    <source>
        <dbReference type="Proteomes" id="UP000826212"/>
    </source>
</evidence>
<sequence>MDLVYTLDLIGTVAFAISGTLSAMEKRFDLFGALFIAAVTAVGGGTVRDCLIGSTPVTWMKTPYYLLAIFIGFLLTILFKRRVLRLKKTLFLFDTIGIAIFTVIGVGKGLEYGLPSYSAIMMGVSTAVVGGVLRDVFCNDIPLIFHREIYATACITGGIFYTLLHYLNYNENVIIPITSLVIVIIRLLSVRFNWSLPKSDLKG</sequence>